<protein>
    <submittedName>
        <fullName evidence="2">Transposase</fullName>
    </submittedName>
</protein>
<reference evidence="2" key="1">
    <citation type="submission" date="2016-11" db="UniProtKB">
        <authorList>
            <consortium name="WormBaseParasite"/>
        </authorList>
    </citation>
    <scope>IDENTIFICATION</scope>
</reference>
<dbReference type="Proteomes" id="UP000095283">
    <property type="component" value="Unplaced"/>
</dbReference>
<accession>A0A1I7WQM6</accession>
<sequence length="28" mass="3307">MSRFFDDEVITMYVKTRSVSPSPEKIDQ</sequence>
<proteinExistence type="predicted"/>
<name>A0A1I7WQM6_HETBA</name>
<evidence type="ECO:0000313" key="2">
    <source>
        <dbReference type="WBParaSite" id="Hba_07447"/>
    </source>
</evidence>
<organism evidence="1 2">
    <name type="scientific">Heterorhabditis bacteriophora</name>
    <name type="common">Entomopathogenic nematode worm</name>
    <dbReference type="NCBI Taxonomy" id="37862"/>
    <lineage>
        <taxon>Eukaryota</taxon>
        <taxon>Metazoa</taxon>
        <taxon>Ecdysozoa</taxon>
        <taxon>Nematoda</taxon>
        <taxon>Chromadorea</taxon>
        <taxon>Rhabditida</taxon>
        <taxon>Rhabditina</taxon>
        <taxon>Rhabditomorpha</taxon>
        <taxon>Strongyloidea</taxon>
        <taxon>Heterorhabditidae</taxon>
        <taxon>Heterorhabditis</taxon>
    </lineage>
</organism>
<keyword evidence="1" id="KW-1185">Reference proteome</keyword>
<dbReference type="AlphaFoldDB" id="A0A1I7WQM6"/>
<evidence type="ECO:0000313" key="1">
    <source>
        <dbReference type="Proteomes" id="UP000095283"/>
    </source>
</evidence>
<dbReference type="WBParaSite" id="Hba_07447">
    <property type="protein sequence ID" value="Hba_07447"/>
    <property type="gene ID" value="Hba_07447"/>
</dbReference>